<gene>
    <name evidence="3" type="primary">Aste57867_2710</name>
    <name evidence="2" type="ORF">As57867_002703</name>
    <name evidence="3" type="ORF">ASTE57867_2710</name>
</gene>
<feature type="chain" id="PRO_5036115923" evidence="1">
    <location>
        <begin position="26"/>
        <end position="420"/>
    </location>
</feature>
<evidence type="ECO:0000313" key="4">
    <source>
        <dbReference type="Proteomes" id="UP000332933"/>
    </source>
</evidence>
<evidence type="ECO:0000256" key="1">
    <source>
        <dbReference type="SAM" id="SignalP"/>
    </source>
</evidence>
<reference evidence="3 4" key="1">
    <citation type="submission" date="2019-03" db="EMBL/GenBank/DDBJ databases">
        <authorList>
            <person name="Gaulin E."/>
            <person name="Dumas B."/>
        </authorList>
    </citation>
    <scope>NUCLEOTIDE SEQUENCE [LARGE SCALE GENOMIC DNA]</scope>
    <source>
        <strain evidence="3">CBS 568.67</strain>
    </source>
</reference>
<reference evidence="2" key="2">
    <citation type="submission" date="2019-06" db="EMBL/GenBank/DDBJ databases">
        <title>Genomics analysis of Aphanomyces spp. identifies a new class of oomycete effector associated with host adaptation.</title>
        <authorList>
            <person name="Gaulin E."/>
        </authorList>
    </citation>
    <scope>NUCLEOTIDE SEQUENCE</scope>
    <source>
        <strain evidence="2">CBS 578.67</strain>
    </source>
</reference>
<sequence>MKSTFALLGLTALASLLSTVPLAHAQPPLMDFAADDSIYLTFDNGVVVNSFRLGANNTQESLTTLDQGSDALQSGQPEGVIDDVANLVNDIVTLINLVISIEQSGFTPETAQQLIQGIKSTVDHGLALAADAADLIQKITDLLSPKATESLETPANILQLAQSFLQNALTKAKQAGGPPTVCRRRLIPRGIGAIPQQKCIDGEEVSMGLCYPTCKSEFEGVAGFVCRKQGCGGVDGASDLGTSCTKPAGYGRGVGFVSESKCSLAESGSYGCEKNGLLWYPKCKPGFHAFGCCICTPDCPVGSHDDGAFCRKESYFRAGTNRAECEPNKEKSLGLCYPPCQANQDSVGPICSPQCQGNAPFNCGGLFCSSSLATCAEAVVEVVGSGAKIALSAIAQDYTGVIKASIQLGAYIIQIRACTA</sequence>
<dbReference type="PANTHER" id="PTHR34859:SF2">
    <property type="entry name" value="LYSM DOMAIN-CONTAINING PROTEIN"/>
    <property type="match status" value="1"/>
</dbReference>
<dbReference type="OrthoDB" id="9984440at2759"/>
<proteinExistence type="predicted"/>
<accession>A0A485K8W0</accession>
<keyword evidence="1" id="KW-0732">Signal</keyword>
<keyword evidence="4" id="KW-1185">Reference proteome</keyword>
<evidence type="ECO:0000313" key="3">
    <source>
        <dbReference type="EMBL" id="VFT79903.1"/>
    </source>
</evidence>
<evidence type="ECO:0000313" key="2">
    <source>
        <dbReference type="EMBL" id="KAF0716702.1"/>
    </source>
</evidence>
<name>A0A485K8W0_9STRA</name>
<organism evidence="3 4">
    <name type="scientific">Aphanomyces stellatus</name>
    <dbReference type="NCBI Taxonomy" id="120398"/>
    <lineage>
        <taxon>Eukaryota</taxon>
        <taxon>Sar</taxon>
        <taxon>Stramenopiles</taxon>
        <taxon>Oomycota</taxon>
        <taxon>Saprolegniomycetes</taxon>
        <taxon>Saprolegniales</taxon>
        <taxon>Verrucalvaceae</taxon>
        <taxon>Aphanomyces</taxon>
    </lineage>
</organism>
<dbReference type="PANTHER" id="PTHR34859">
    <property type="entry name" value="UNNAMED PRODUCT"/>
    <property type="match status" value="1"/>
</dbReference>
<protein>
    <submittedName>
        <fullName evidence="3">Aste57867_2710 protein</fullName>
    </submittedName>
</protein>
<dbReference type="EMBL" id="VJMH01000365">
    <property type="protein sequence ID" value="KAF0716702.1"/>
    <property type="molecule type" value="Genomic_DNA"/>
</dbReference>
<dbReference type="AlphaFoldDB" id="A0A485K8W0"/>
<dbReference type="Proteomes" id="UP000332933">
    <property type="component" value="Unassembled WGS sequence"/>
</dbReference>
<feature type="signal peptide" evidence="1">
    <location>
        <begin position="1"/>
        <end position="25"/>
    </location>
</feature>
<dbReference type="EMBL" id="CAADRA010000365">
    <property type="protein sequence ID" value="VFT79903.1"/>
    <property type="molecule type" value="Genomic_DNA"/>
</dbReference>